<evidence type="ECO:0000313" key="3">
    <source>
        <dbReference type="Proteomes" id="UP000575898"/>
    </source>
</evidence>
<proteinExistence type="predicted"/>
<organism evidence="2 3">
    <name type="scientific">Chitinivorax tropicus</name>
    <dbReference type="NCBI Taxonomy" id="714531"/>
    <lineage>
        <taxon>Bacteria</taxon>
        <taxon>Pseudomonadati</taxon>
        <taxon>Pseudomonadota</taxon>
        <taxon>Betaproteobacteria</taxon>
        <taxon>Chitinivorax</taxon>
    </lineage>
</organism>
<accession>A0A840MKH9</accession>
<dbReference type="AlphaFoldDB" id="A0A840MKH9"/>
<reference evidence="2 3" key="1">
    <citation type="submission" date="2020-08" db="EMBL/GenBank/DDBJ databases">
        <title>Genomic Encyclopedia of Type Strains, Phase IV (KMG-IV): sequencing the most valuable type-strain genomes for metagenomic binning, comparative biology and taxonomic classification.</title>
        <authorList>
            <person name="Goeker M."/>
        </authorList>
    </citation>
    <scope>NUCLEOTIDE SEQUENCE [LARGE SCALE GENOMIC DNA]</scope>
    <source>
        <strain evidence="2 3">DSM 27165</strain>
    </source>
</reference>
<dbReference type="EMBL" id="JACHHY010000012">
    <property type="protein sequence ID" value="MBB5018920.1"/>
    <property type="molecule type" value="Genomic_DNA"/>
</dbReference>
<protein>
    <submittedName>
        <fullName evidence="2">Uncharacterized protein</fullName>
    </submittedName>
</protein>
<evidence type="ECO:0000256" key="1">
    <source>
        <dbReference type="SAM" id="MobiDB-lite"/>
    </source>
</evidence>
<feature type="region of interest" description="Disordered" evidence="1">
    <location>
        <begin position="32"/>
        <end position="58"/>
    </location>
</feature>
<keyword evidence="3" id="KW-1185">Reference proteome</keyword>
<gene>
    <name evidence="2" type="ORF">HNQ59_002217</name>
</gene>
<sequence length="58" mass="6400">MATPTEMTEQSGRVTDLTGFLIDALRVRARKGCFPKNPSHPSLAPELEHDDEHDNLGP</sequence>
<evidence type="ECO:0000313" key="2">
    <source>
        <dbReference type="EMBL" id="MBB5018920.1"/>
    </source>
</evidence>
<name>A0A840MKH9_9PROT</name>
<feature type="compositionally biased region" description="Basic and acidic residues" evidence="1">
    <location>
        <begin position="46"/>
        <end position="58"/>
    </location>
</feature>
<comment type="caution">
    <text evidence="2">The sequence shown here is derived from an EMBL/GenBank/DDBJ whole genome shotgun (WGS) entry which is preliminary data.</text>
</comment>
<dbReference type="Proteomes" id="UP000575898">
    <property type="component" value="Unassembled WGS sequence"/>
</dbReference>
<dbReference type="RefSeq" id="WP_184038929.1">
    <property type="nucleotide sequence ID" value="NZ_JACHHY010000012.1"/>
</dbReference>